<dbReference type="PANTHER" id="PTHR30383:SF5">
    <property type="entry name" value="SGNH HYDROLASE-TYPE ESTERASE DOMAIN-CONTAINING PROTEIN"/>
    <property type="match status" value="1"/>
</dbReference>
<evidence type="ECO:0000313" key="3">
    <source>
        <dbReference type="Proteomes" id="UP000297891"/>
    </source>
</evidence>
<dbReference type="Pfam" id="PF13472">
    <property type="entry name" value="Lipase_GDSL_2"/>
    <property type="match status" value="1"/>
</dbReference>
<proteinExistence type="predicted"/>
<reference evidence="2" key="1">
    <citation type="journal article" date="2019" name="PLoS Negl. Trop. Dis.">
        <title>Revisiting the worldwide diversity of Leptospira species in the environment.</title>
        <authorList>
            <person name="Vincent A.T."/>
            <person name="Schiettekatte O."/>
            <person name="Bourhy P."/>
            <person name="Veyrier F.J."/>
            <person name="Picardeau M."/>
        </authorList>
    </citation>
    <scope>NUCLEOTIDE SEQUENCE [LARGE SCALE GENOMIC DNA]</scope>
    <source>
        <strain evidence="2">201800277</strain>
    </source>
</reference>
<dbReference type="EMBL" id="RQFP01000001">
    <property type="protein sequence ID" value="TGK97169.1"/>
    <property type="molecule type" value="Genomic_DNA"/>
</dbReference>
<dbReference type="GO" id="GO:0004622">
    <property type="term" value="F:phosphatidylcholine lysophospholipase activity"/>
    <property type="evidence" value="ECO:0007669"/>
    <property type="project" value="TreeGrafter"/>
</dbReference>
<keyword evidence="2" id="KW-0378">Hydrolase</keyword>
<dbReference type="Gene3D" id="3.40.50.1110">
    <property type="entry name" value="SGNH hydrolase"/>
    <property type="match status" value="1"/>
</dbReference>
<organism evidence="2 3">
    <name type="scientific">Leptospira brenneri</name>
    <dbReference type="NCBI Taxonomy" id="2023182"/>
    <lineage>
        <taxon>Bacteria</taxon>
        <taxon>Pseudomonadati</taxon>
        <taxon>Spirochaetota</taxon>
        <taxon>Spirochaetia</taxon>
        <taxon>Leptospirales</taxon>
        <taxon>Leptospiraceae</taxon>
        <taxon>Leptospira</taxon>
    </lineage>
</organism>
<dbReference type="InterPro" id="IPR036514">
    <property type="entry name" value="SGNH_hydro_sf"/>
</dbReference>
<protein>
    <submittedName>
        <fullName evidence="2">SGNH/GDSL hydrolase family protein</fullName>
    </submittedName>
</protein>
<name>A0A2M9Y7J1_9LEPT</name>
<evidence type="ECO:0000313" key="2">
    <source>
        <dbReference type="EMBL" id="TGK97169.1"/>
    </source>
</evidence>
<dbReference type="AlphaFoldDB" id="A0A2M9Y7J1"/>
<sequence length="175" mass="19811">MERRITIVGDSLGQWSDGFGLKSKLPSEFKVTDISVAGYTTEDWLQNKNRMNEIPTDLWIIELGTNDAMVYGTNGFESRTKELISFLESAQTSRILVTAIPLTNMVSIQETIRTNNQILRNLKDTKPNVDYVEIESIFETYSGSLPLYPVSDPIHPNQIGYELMGEAYRKKILGI</sequence>
<dbReference type="OrthoDB" id="343579at2"/>
<feature type="domain" description="SGNH hydrolase-type esterase" evidence="1">
    <location>
        <begin position="22"/>
        <end position="163"/>
    </location>
</feature>
<dbReference type="InterPro" id="IPR051532">
    <property type="entry name" value="Ester_Hydrolysis_Enzymes"/>
</dbReference>
<dbReference type="InterPro" id="IPR013830">
    <property type="entry name" value="SGNH_hydro"/>
</dbReference>
<keyword evidence="3" id="KW-1185">Reference proteome</keyword>
<gene>
    <name evidence="2" type="ORF">EHQ30_04880</name>
</gene>
<accession>A0A2M9Y7J1</accession>
<comment type="caution">
    <text evidence="2">The sequence shown here is derived from an EMBL/GenBank/DDBJ whole genome shotgun (WGS) entry which is preliminary data.</text>
</comment>
<dbReference type="Proteomes" id="UP000297891">
    <property type="component" value="Unassembled WGS sequence"/>
</dbReference>
<dbReference type="SUPFAM" id="SSF52266">
    <property type="entry name" value="SGNH hydrolase"/>
    <property type="match status" value="1"/>
</dbReference>
<dbReference type="CDD" id="cd00229">
    <property type="entry name" value="SGNH_hydrolase"/>
    <property type="match status" value="1"/>
</dbReference>
<evidence type="ECO:0000259" key="1">
    <source>
        <dbReference type="Pfam" id="PF13472"/>
    </source>
</evidence>
<dbReference type="PANTHER" id="PTHR30383">
    <property type="entry name" value="THIOESTERASE 1/PROTEASE 1/LYSOPHOSPHOLIPASE L1"/>
    <property type="match status" value="1"/>
</dbReference>